<proteinExistence type="predicted"/>
<evidence type="ECO:0000313" key="1">
    <source>
        <dbReference type="EMBL" id="MFD2909860.1"/>
    </source>
</evidence>
<name>A0ABW5ZC76_9FLAO</name>
<protein>
    <submittedName>
        <fullName evidence="1">Uncharacterized protein</fullName>
    </submittedName>
</protein>
<evidence type="ECO:0000313" key="2">
    <source>
        <dbReference type="Proteomes" id="UP001597549"/>
    </source>
</evidence>
<comment type="caution">
    <text evidence="1">The sequence shown here is derived from an EMBL/GenBank/DDBJ whole genome shotgun (WGS) entry which is preliminary data.</text>
</comment>
<gene>
    <name evidence="1" type="ORF">ACFSX9_14065</name>
</gene>
<organism evidence="1 2">
    <name type="scientific">Flavobacterium ardleyense</name>
    <dbReference type="NCBI Taxonomy" id="2038737"/>
    <lineage>
        <taxon>Bacteria</taxon>
        <taxon>Pseudomonadati</taxon>
        <taxon>Bacteroidota</taxon>
        <taxon>Flavobacteriia</taxon>
        <taxon>Flavobacteriales</taxon>
        <taxon>Flavobacteriaceae</taxon>
        <taxon>Flavobacterium</taxon>
    </lineage>
</organism>
<dbReference type="RefSeq" id="WP_379808786.1">
    <property type="nucleotide sequence ID" value="NZ_JBHUOL010000022.1"/>
</dbReference>
<accession>A0ABW5ZC76</accession>
<dbReference type="Proteomes" id="UP001597549">
    <property type="component" value="Unassembled WGS sequence"/>
</dbReference>
<sequence length="169" mass="19955">MKEEKLDNIVIFKISSQSKEFISPIASKKECHHKTNNKFPILDSLAFARLPEENYLPKGNDVFQKIIKHKDSIVPDLVEKLLDTTPTNLRISDSYNYKVADISLLILPYASSKNIDIRKILFKEFKNELQYKDEEYSLFEQVYYELFFSNSNDVNYKNRIRLHKALKKE</sequence>
<keyword evidence="2" id="KW-1185">Reference proteome</keyword>
<reference evidence="2" key="1">
    <citation type="journal article" date="2019" name="Int. J. Syst. Evol. Microbiol.">
        <title>The Global Catalogue of Microorganisms (GCM) 10K type strain sequencing project: providing services to taxonomists for standard genome sequencing and annotation.</title>
        <authorList>
            <consortium name="The Broad Institute Genomics Platform"/>
            <consortium name="The Broad Institute Genome Sequencing Center for Infectious Disease"/>
            <person name="Wu L."/>
            <person name="Ma J."/>
        </authorList>
    </citation>
    <scope>NUCLEOTIDE SEQUENCE [LARGE SCALE GENOMIC DNA]</scope>
    <source>
        <strain evidence="2">KCTC 52644</strain>
    </source>
</reference>
<dbReference type="EMBL" id="JBHUOL010000022">
    <property type="protein sequence ID" value="MFD2909860.1"/>
    <property type="molecule type" value="Genomic_DNA"/>
</dbReference>